<dbReference type="EMBL" id="CP119075">
    <property type="protein sequence ID" value="WED66569.1"/>
    <property type="molecule type" value="Genomic_DNA"/>
</dbReference>
<evidence type="ECO:0000313" key="2">
    <source>
        <dbReference type="EMBL" id="WED66569.1"/>
    </source>
</evidence>
<sequence length="101" mass="11241">MAAQPSPSDAPASTELVLGMSREDFSATRDLLVEAFEDPEVRALTERIERLMEQRDFLILQKAKETHPGKSAHIDRIGGEMNRHRRGPPPDKRVPNPRGGG</sequence>
<gene>
    <name evidence="2" type="ORF">PXH66_06865</name>
</gene>
<proteinExistence type="predicted"/>
<dbReference type="AlphaFoldDB" id="A0AAF0I457"/>
<dbReference type="KEGG" id="slom:PXH66_06865"/>
<name>A0AAF0I457_9BACT</name>
<protein>
    <submittedName>
        <fullName evidence="2">Uncharacterized protein</fullName>
    </submittedName>
</protein>
<keyword evidence="3" id="KW-1185">Reference proteome</keyword>
<dbReference type="RefSeq" id="WP_330932287.1">
    <property type="nucleotide sequence ID" value="NZ_CP119075.1"/>
</dbReference>
<evidence type="ECO:0000256" key="1">
    <source>
        <dbReference type="SAM" id="MobiDB-lite"/>
    </source>
</evidence>
<feature type="compositionally biased region" description="Basic and acidic residues" evidence="1">
    <location>
        <begin position="62"/>
        <end position="94"/>
    </location>
</feature>
<reference evidence="2" key="1">
    <citation type="submission" date="2023-03" db="EMBL/GenBank/DDBJ databases">
        <title>Lomoglobus Profundus gen. nov., sp. nov., a novel member of the phylum Verrucomicrobia, isolated from deep-marine sediment of South China Sea.</title>
        <authorList>
            <person name="Ahmad T."/>
            <person name="Ishaq S.E."/>
            <person name="Wang F."/>
        </authorList>
    </citation>
    <scope>NUCLEOTIDE SEQUENCE</scope>
    <source>
        <strain evidence="2">LMO-M01</strain>
    </source>
</reference>
<evidence type="ECO:0000313" key="3">
    <source>
        <dbReference type="Proteomes" id="UP001218638"/>
    </source>
</evidence>
<organism evidence="2 3">
    <name type="scientific">Synoicihabitans lomoniglobus</name>
    <dbReference type="NCBI Taxonomy" id="2909285"/>
    <lineage>
        <taxon>Bacteria</taxon>
        <taxon>Pseudomonadati</taxon>
        <taxon>Verrucomicrobiota</taxon>
        <taxon>Opitutia</taxon>
        <taxon>Opitutales</taxon>
        <taxon>Opitutaceae</taxon>
        <taxon>Synoicihabitans</taxon>
    </lineage>
</organism>
<accession>A0AAF0I457</accession>
<dbReference type="Proteomes" id="UP001218638">
    <property type="component" value="Chromosome"/>
</dbReference>
<feature type="region of interest" description="Disordered" evidence="1">
    <location>
        <begin position="62"/>
        <end position="101"/>
    </location>
</feature>